<dbReference type="InterPro" id="IPR004846">
    <property type="entry name" value="T2SS/T3SS_dom"/>
</dbReference>
<keyword evidence="2" id="KW-0732">Signal</keyword>
<feature type="domain" description="BON" evidence="3">
    <location>
        <begin position="107"/>
        <end position="177"/>
    </location>
</feature>
<evidence type="ECO:0000259" key="3">
    <source>
        <dbReference type="PROSITE" id="PS50914"/>
    </source>
</evidence>
<comment type="caution">
    <text evidence="4">The sequence shown here is derived from an EMBL/GenBank/DDBJ whole genome shotgun (WGS) entry which is preliminary data.</text>
</comment>
<feature type="signal peptide" evidence="2">
    <location>
        <begin position="1"/>
        <end position="20"/>
    </location>
</feature>
<dbReference type="Pfam" id="PF13629">
    <property type="entry name" value="T2SS-T3SS_pil_N"/>
    <property type="match status" value="1"/>
</dbReference>
<dbReference type="RefSeq" id="WP_330198174.1">
    <property type="nucleotide sequence ID" value="NZ_JAZDRP010000002.1"/>
</dbReference>
<evidence type="ECO:0000313" key="5">
    <source>
        <dbReference type="Proteomes" id="UP001354971"/>
    </source>
</evidence>
<sequence length="485" mass="51719">MIRALFLALMLALPAGTALAQTSSGNTTMQVYITRTGDGPVSEVLDLPLSKAAIIHLPVDAADVLVTNPEVADAVIRTPTRAYLLGQAIGQTNAFFFDAEGNLILDLDIRVERDMRALQEALDRFLPDRRVSAEAMNDHIVLSGSVRSAAEADTALRLAQRWTDDPDNVLSMLAIEGREQVMLSVRIVEMQRTIVRQLGINLSAAGQIDDVAFNVATEQEFSLVGRALSGLNTSLNYTAQGGGDISTAGALIQALERVGLVRTLAEPNLTAISGEAANFLAGGEFPVPVGRDRDGNIIVEYKQFGVGLGFTPIVLSEGRISLRISTEISELTNQGSLQLGSQDVTDDQGNVIGTVPGLQIPGLNVNRAETTVELPSGGSLVLAGLIQEETRQNLDGIPGVQNLPVLGALFRSRDFENQETELVVLVTPYLVDPINQNEAATPADGFQPASELETLFLGNINRAYAVPGARTDGRSWNGPVGFLLD</sequence>
<dbReference type="Proteomes" id="UP001354971">
    <property type="component" value="Unassembled WGS sequence"/>
</dbReference>
<dbReference type="InterPro" id="IPR007055">
    <property type="entry name" value="BON_dom"/>
</dbReference>
<accession>A0ABU7LNM8</accession>
<dbReference type="PANTHER" id="PTHR30332">
    <property type="entry name" value="PROBABLE GENERAL SECRETION PATHWAY PROTEIN D"/>
    <property type="match status" value="1"/>
</dbReference>
<dbReference type="PANTHER" id="PTHR30332:SF17">
    <property type="entry name" value="TYPE IV PILIATION SYSTEM PROTEIN DR_0774-RELATED"/>
    <property type="match status" value="1"/>
</dbReference>
<dbReference type="PRINTS" id="PR00811">
    <property type="entry name" value="BCTERIALGSPD"/>
</dbReference>
<protein>
    <submittedName>
        <fullName evidence="4">Type II and III secretion system protein family protein</fullName>
    </submittedName>
</protein>
<evidence type="ECO:0000256" key="2">
    <source>
        <dbReference type="SAM" id="SignalP"/>
    </source>
</evidence>
<dbReference type="InterPro" id="IPR001775">
    <property type="entry name" value="GspD/PilQ"/>
</dbReference>
<feature type="chain" id="PRO_5046355370" evidence="2">
    <location>
        <begin position="21"/>
        <end position="485"/>
    </location>
</feature>
<proteinExistence type="inferred from homology"/>
<reference evidence="4 5" key="1">
    <citation type="submission" date="2024-01" db="EMBL/GenBank/DDBJ databases">
        <title>Hyphobacterium bacterium isolated from marine sediment.</title>
        <authorList>
            <person name="Zhao S."/>
        </authorList>
    </citation>
    <scope>NUCLEOTIDE SEQUENCE [LARGE SCALE GENOMIC DNA]</scope>
    <source>
        <strain evidence="5">HN65</strain>
    </source>
</reference>
<dbReference type="InterPro" id="IPR050810">
    <property type="entry name" value="Bact_Secretion_Sys_Channel"/>
</dbReference>
<dbReference type="Pfam" id="PF00263">
    <property type="entry name" value="Secretin"/>
    <property type="match status" value="1"/>
</dbReference>
<evidence type="ECO:0000256" key="1">
    <source>
        <dbReference type="RuleBase" id="RU004003"/>
    </source>
</evidence>
<name>A0ABU7LNM8_9PROT</name>
<gene>
    <name evidence="4" type="ORF">V0U79_03980</name>
</gene>
<organism evidence="4 5">
    <name type="scientific">Hyphobacterium lacteum</name>
    <dbReference type="NCBI Taxonomy" id="3116575"/>
    <lineage>
        <taxon>Bacteria</taxon>
        <taxon>Pseudomonadati</taxon>
        <taxon>Pseudomonadota</taxon>
        <taxon>Alphaproteobacteria</taxon>
        <taxon>Maricaulales</taxon>
        <taxon>Maricaulaceae</taxon>
        <taxon>Hyphobacterium</taxon>
    </lineage>
</organism>
<evidence type="ECO:0000313" key="4">
    <source>
        <dbReference type="EMBL" id="MEE2525512.1"/>
    </source>
</evidence>
<dbReference type="InterPro" id="IPR032789">
    <property type="entry name" value="T2SS-T3SS_pil_N"/>
</dbReference>
<keyword evidence="5" id="KW-1185">Reference proteome</keyword>
<comment type="similarity">
    <text evidence="1">Belongs to the bacterial secretin family.</text>
</comment>
<dbReference type="PROSITE" id="PS50914">
    <property type="entry name" value="BON"/>
    <property type="match status" value="1"/>
</dbReference>
<dbReference type="EMBL" id="JAZDRP010000002">
    <property type="protein sequence ID" value="MEE2525512.1"/>
    <property type="molecule type" value="Genomic_DNA"/>
</dbReference>